<comment type="similarity">
    <text evidence="3">Belongs to the HAD-like hydrolase superfamily. SerB family.</text>
</comment>
<dbReference type="Pfam" id="PF13740">
    <property type="entry name" value="ACT_6"/>
    <property type="match status" value="1"/>
</dbReference>
<evidence type="ECO:0000256" key="4">
    <source>
        <dbReference type="ARBA" id="ARBA00012640"/>
    </source>
</evidence>
<keyword evidence="8" id="KW-0460">Magnesium</keyword>
<evidence type="ECO:0000256" key="10">
    <source>
        <dbReference type="ARBA" id="ARBA00031693"/>
    </source>
</evidence>
<evidence type="ECO:0000256" key="2">
    <source>
        <dbReference type="ARBA" id="ARBA00005135"/>
    </source>
</evidence>
<dbReference type="Proteomes" id="UP000269721">
    <property type="component" value="Unassembled WGS sequence"/>
</dbReference>
<feature type="active site" description="Nucleophile" evidence="11">
    <location>
        <position position="422"/>
    </location>
</feature>
<keyword evidence="5" id="KW-0028">Amino-acid biosynthesis</keyword>
<dbReference type="PROSITE" id="PS51382">
    <property type="entry name" value="SPX"/>
    <property type="match status" value="1"/>
</dbReference>
<dbReference type="Gene3D" id="3.40.50.1000">
    <property type="entry name" value="HAD superfamily/HAD-like"/>
    <property type="match status" value="1"/>
</dbReference>
<evidence type="ECO:0000256" key="8">
    <source>
        <dbReference type="ARBA" id="ARBA00022842"/>
    </source>
</evidence>
<evidence type="ECO:0000256" key="11">
    <source>
        <dbReference type="PIRSR" id="PIRSR604469-1"/>
    </source>
</evidence>
<gene>
    <name evidence="13" type="ORF">BDK51DRAFT_13715</name>
</gene>
<accession>A0A4P9VYU0</accession>
<name>A0A4P9VYU0_9FUNG</name>
<dbReference type="FunFam" id="1.10.150.210:FF:000001">
    <property type="entry name" value="Phosphoserine phosphatase"/>
    <property type="match status" value="1"/>
</dbReference>
<dbReference type="Pfam" id="PF00702">
    <property type="entry name" value="Hydrolase"/>
    <property type="match status" value="1"/>
</dbReference>
<dbReference type="GO" id="GO:0006564">
    <property type="term" value="P:L-serine biosynthetic process"/>
    <property type="evidence" value="ECO:0007669"/>
    <property type="project" value="UniProtKB-KW"/>
</dbReference>
<dbReference type="GO" id="GO:0036424">
    <property type="term" value="F:L-phosphoserine phosphatase activity"/>
    <property type="evidence" value="ECO:0007669"/>
    <property type="project" value="InterPro"/>
</dbReference>
<evidence type="ECO:0000256" key="1">
    <source>
        <dbReference type="ARBA" id="ARBA00001946"/>
    </source>
</evidence>
<evidence type="ECO:0000256" key="7">
    <source>
        <dbReference type="ARBA" id="ARBA00022801"/>
    </source>
</evidence>
<evidence type="ECO:0000256" key="9">
    <source>
        <dbReference type="ARBA" id="ARBA00023299"/>
    </source>
</evidence>
<organism evidence="13 14">
    <name type="scientific">Blyttiomyces helicus</name>
    <dbReference type="NCBI Taxonomy" id="388810"/>
    <lineage>
        <taxon>Eukaryota</taxon>
        <taxon>Fungi</taxon>
        <taxon>Fungi incertae sedis</taxon>
        <taxon>Chytridiomycota</taxon>
        <taxon>Chytridiomycota incertae sedis</taxon>
        <taxon>Chytridiomycetes</taxon>
        <taxon>Chytridiomycetes incertae sedis</taxon>
        <taxon>Blyttiomyces</taxon>
    </lineage>
</organism>
<proteinExistence type="inferred from homology"/>
<feature type="non-terminal residue" evidence="13">
    <location>
        <position position="536"/>
    </location>
</feature>
<evidence type="ECO:0000259" key="12">
    <source>
        <dbReference type="PROSITE" id="PS51382"/>
    </source>
</evidence>
<feature type="active site" description="Proton donor" evidence="11">
    <location>
        <position position="424"/>
    </location>
</feature>
<dbReference type="InterPro" id="IPR023214">
    <property type="entry name" value="HAD_sf"/>
</dbReference>
<dbReference type="InterPro" id="IPR004331">
    <property type="entry name" value="SPX_dom"/>
</dbReference>
<protein>
    <recommendedName>
        <fullName evidence="4">phosphoserine phosphatase</fullName>
        <ecNumber evidence="4">3.1.3.3</ecNumber>
    </recommendedName>
    <alternativeName>
        <fullName evidence="10">O-phosphoserine phosphohydrolase</fullName>
    </alternativeName>
</protein>
<dbReference type="AlphaFoldDB" id="A0A4P9VYU0"/>
<dbReference type="Gene3D" id="3.30.70.260">
    <property type="match status" value="1"/>
</dbReference>
<dbReference type="UniPathway" id="UPA00135">
    <property type="reaction ID" value="UER00198"/>
</dbReference>
<reference evidence="14" key="1">
    <citation type="journal article" date="2018" name="Nat. Microbiol.">
        <title>Leveraging single-cell genomics to expand the fungal tree of life.</title>
        <authorList>
            <person name="Ahrendt S.R."/>
            <person name="Quandt C.A."/>
            <person name="Ciobanu D."/>
            <person name="Clum A."/>
            <person name="Salamov A."/>
            <person name="Andreopoulos B."/>
            <person name="Cheng J.F."/>
            <person name="Woyke T."/>
            <person name="Pelin A."/>
            <person name="Henrissat B."/>
            <person name="Reynolds N.K."/>
            <person name="Benny G.L."/>
            <person name="Smith M.E."/>
            <person name="James T.Y."/>
            <person name="Grigoriev I.V."/>
        </authorList>
    </citation>
    <scope>NUCLEOTIDE SEQUENCE [LARGE SCALE GENOMIC DNA]</scope>
</reference>
<dbReference type="NCBIfam" id="TIGR00338">
    <property type="entry name" value="serB"/>
    <property type="match status" value="1"/>
</dbReference>
<dbReference type="EC" id="3.1.3.3" evidence="4"/>
<dbReference type="Gene3D" id="1.10.150.210">
    <property type="entry name" value="Phosphoserine phosphatase, domain 2"/>
    <property type="match status" value="1"/>
</dbReference>
<keyword evidence="14" id="KW-1185">Reference proteome</keyword>
<dbReference type="PANTHER" id="PTHR43344">
    <property type="entry name" value="PHOSPHOSERINE PHOSPHATASE"/>
    <property type="match status" value="1"/>
</dbReference>
<dbReference type="InterPro" id="IPR004469">
    <property type="entry name" value="PSP"/>
</dbReference>
<evidence type="ECO:0000256" key="3">
    <source>
        <dbReference type="ARBA" id="ARBA00009184"/>
    </source>
</evidence>
<keyword evidence="9" id="KW-0718">Serine biosynthesis</keyword>
<dbReference type="OrthoDB" id="27226at2759"/>
<dbReference type="InterPro" id="IPR050582">
    <property type="entry name" value="HAD-like_SerB"/>
</dbReference>
<sequence>FPRYLLERREKLPEAWKPSCIDYETLKSHIKKHVKPHGTPSPAAATLSFSDSVGSRLGYLQNAVSAFFALLDVDVDRLVAFYLEECSRLSMRFELRENSATTADAAAMQLLYGSARTLLQDVVKLERFIFLNYTGITKILKKNDRHSGLRLSEPYVFRLTSLPFYRSTLLASLKKRLIEQVSGTPQSPTGVLTPQSPIMTDGNPFFSAATQAARTSAPKGSWLPPASVAPSQKVLVTMSGPHGTDIIGAVLDSIARYDCHIDDFALSRLYHNVTFGCLITLASDSVDIFRDLAEAAAKWDATLLFDVQDPKDLPASSLEDAPYRDRAKYTATVLNQNGLSSRFLNDWTRLLLDEKISVEKMSRLSAQDGSLASIDFRLSVPLDVDFDKLRAELFSLSMNHHTDVALQPNDVFRKSKRLVIFDMDSTLIQQEVIDEIAKHAGVVGEVARITESAMNGEIDFKDSLRQRVGLLKGTSVNVLELVKAQLTFTDGAHFLCKALKRLGFKLAVISGGFMPLALYVKHHLGLDYAFANQVRL</sequence>
<evidence type="ECO:0000313" key="14">
    <source>
        <dbReference type="Proteomes" id="UP000269721"/>
    </source>
</evidence>
<dbReference type="CDD" id="cd14447">
    <property type="entry name" value="SPX"/>
    <property type="match status" value="1"/>
</dbReference>
<feature type="non-terminal residue" evidence="13">
    <location>
        <position position="1"/>
    </location>
</feature>
<evidence type="ECO:0000256" key="6">
    <source>
        <dbReference type="ARBA" id="ARBA00022723"/>
    </source>
</evidence>
<dbReference type="EMBL" id="ML000680">
    <property type="protein sequence ID" value="RKO83933.1"/>
    <property type="molecule type" value="Genomic_DNA"/>
</dbReference>
<dbReference type="SUPFAM" id="SSF56784">
    <property type="entry name" value="HAD-like"/>
    <property type="match status" value="1"/>
</dbReference>
<evidence type="ECO:0000256" key="5">
    <source>
        <dbReference type="ARBA" id="ARBA00022605"/>
    </source>
</evidence>
<dbReference type="GO" id="GO:0005737">
    <property type="term" value="C:cytoplasm"/>
    <property type="evidence" value="ECO:0007669"/>
    <property type="project" value="TreeGrafter"/>
</dbReference>
<evidence type="ECO:0000313" key="13">
    <source>
        <dbReference type="EMBL" id="RKO83933.1"/>
    </source>
</evidence>
<dbReference type="PANTHER" id="PTHR43344:SF2">
    <property type="entry name" value="PHOSPHOSERINE PHOSPHATASE"/>
    <property type="match status" value="1"/>
</dbReference>
<dbReference type="GO" id="GO:0000287">
    <property type="term" value="F:magnesium ion binding"/>
    <property type="evidence" value="ECO:0007669"/>
    <property type="project" value="TreeGrafter"/>
</dbReference>
<dbReference type="InterPro" id="IPR036412">
    <property type="entry name" value="HAD-like_sf"/>
</dbReference>
<dbReference type="NCBIfam" id="TIGR01488">
    <property type="entry name" value="HAD-SF-IB"/>
    <property type="match status" value="1"/>
</dbReference>
<feature type="domain" description="SPX" evidence="12">
    <location>
        <begin position="1"/>
        <end position="157"/>
    </location>
</feature>
<comment type="cofactor">
    <cofactor evidence="1">
        <name>Mg(2+)</name>
        <dbReference type="ChEBI" id="CHEBI:18420"/>
    </cofactor>
</comment>
<comment type="pathway">
    <text evidence="2">Amino-acid biosynthesis; L-serine biosynthesis; L-serine from 3-phospho-D-glycerate: step 3/3.</text>
</comment>
<keyword evidence="6" id="KW-0479">Metal-binding</keyword>
<keyword evidence="7" id="KW-0378">Hydrolase</keyword>